<keyword evidence="2" id="KW-1185">Reference proteome</keyword>
<organism evidence="1 2">
    <name type="scientific">Flavobacterium frigoris</name>
    <dbReference type="NCBI Taxonomy" id="229204"/>
    <lineage>
        <taxon>Bacteria</taxon>
        <taxon>Pseudomonadati</taxon>
        <taxon>Bacteroidota</taxon>
        <taxon>Flavobacteriia</taxon>
        <taxon>Flavobacteriales</taxon>
        <taxon>Flavobacteriaceae</taxon>
        <taxon>Flavobacterium</taxon>
    </lineage>
</organism>
<dbReference type="InterPro" id="IPR042197">
    <property type="entry name" value="Apaf_helical"/>
</dbReference>
<dbReference type="Gene3D" id="1.10.8.430">
    <property type="entry name" value="Helical domain of apoptotic protease-activating factors"/>
    <property type="match status" value="1"/>
</dbReference>
<evidence type="ECO:0000313" key="1">
    <source>
        <dbReference type="EMBL" id="SER27672.1"/>
    </source>
</evidence>
<protein>
    <submittedName>
        <fullName evidence="1">NB-ARC domain-containing protein</fullName>
    </submittedName>
</protein>
<dbReference type="Proteomes" id="UP000183658">
    <property type="component" value="Unassembled WGS sequence"/>
</dbReference>
<proteinExistence type="predicted"/>
<dbReference type="SUPFAM" id="SSF52540">
    <property type="entry name" value="P-loop containing nucleoside triphosphate hydrolases"/>
    <property type="match status" value="1"/>
</dbReference>
<dbReference type="InterPro" id="IPR011990">
    <property type="entry name" value="TPR-like_helical_dom_sf"/>
</dbReference>
<dbReference type="PRINTS" id="PR00364">
    <property type="entry name" value="DISEASERSIST"/>
</dbReference>
<evidence type="ECO:0000313" key="2">
    <source>
        <dbReference type="Proteomes" id="UP000183658"/>
    </source>
</evidence>
<dbReference type="RefSeq" id="WP_175460285.1">
    <property type="nucleotide sequence ID" value="NZ_CBCRVS010000009.1"/>
</dbReference>
<dbReference type="AlphaFoldDB" id="A0A1H9MVF6"/>
<dbReference type="InterPro" id="IPR027417">
    <property type="entry name" value="P-loop_NTPase"/>
</dbReference>
<name>A0A1H9MVF6_FLAFI</name>
<accession>A0A1H9MVF6</accession>
<gene>
    <name evidence="1" type="ORF">SAMN05444355_10935</name>
</gene>
<dbReference type="PANTHER" id="PTHR47691:SF3">
    <property type="entry name" value="HTH-TYPE TRANSCRIPTIONAL REGULATOR RV0890C-RELATED"/>
    <property type="match status" value="1"/>
</dbReference>
<dbReference type="Gene3D" id="1.25.40.10">
    <property type="entry name" value="Tetratricopeptide repeat domain"/>
    <property type="match status" value="1"/>
</dbReference>
<dbReference type="PANTHER" id="PTHR47691">
    <property type="entry name" value="REGULATOR-RELATED"/>
    <property type="match status" value="1"/>
</dbReference>
<dbReference type="SUPFAM" id="SSF48452">
    <property type="entry name" value="TPR-like"/>
    <property type="match status" value="1"/>
</dbReference>
<reference evidence="2" key="1">
    <citation type="submission" date="2016-10" db="EMBL/GenBank/DDBJ databases">
        <authorList>
            <person name="Varghese N."/>
            <person name="Submissions S."/>
        </authorList>
    </citation>
    <scope>NUCLEOTIDE SEQUENCE [LARGE SCALE GENOMIC DNA]</scope>
    <source>
        <strain evidence="2">DSM 15719</strain>
    </source>
</reference>
<dbReference type="Gene3D" id="3.40.50.300">
    <property type="entry name" value="P-loop containing nucleotide triphosphate hydrolases"/>
    <property type="match status" value="1"/>
</dbReference>
<sequence>MSIDNLLNETDAAVYLGITKELLFAYVRNAPKKNKGEDRKLTSKVIDCQNYFEKQELDSFNLYLKEPWSNSSNQRPPIPTYIKEYLKVEVNGRCPITGEGYPLEDAHIVPYSDSLNHHHHNIIRISGNIHSKVDNGIISRDILKEIKNQLINELNRKTSGKVNLFINVPNPHPTYIGRLVQLYELTVSMESEKLIVIEGIGGIGKTQLLIQALHNVSYHNPVIWIDIESVKTFSDFLILFNNIVSNNLHVSFSGNGIDSLREVQVTFVFDSIESLLKDERDKVEDFLNNLLIKTLNVQLLITSQQNLSFWDYPQNSIKIQGLDSEESIALIRELLNDKVIILQNEIEWILEFCNGHPLSIKLITNLIKYYESSKQTIIELKKNQSVELPNKYQHNKNTSLYTCLAMAYNVLTEQQKYFLHYLKFYPAGLKLVWAEKQFEELSFHKIIADLKQLFFVEMQRDTLNFQRLIIPNPIRPFLEEVVAKDMEVSKKNVNIEKDAITNIMIEAVIIDLHHIESNTHNDLSYGIMRMEDEIPNLLLALNIAQKRAGSCEKLQQVIERDNYLRIVGGVASALGKFCHTRSYYQEGVLFATSGIDAYMKLEDYTLAATQYMYLAQIQSRLTDIVGLQKTIENLEKLYELANNEEAIINALWAKGLLNFDIEKYSEAKENFVNAADILEKCIREYENIYKNNSDDISKASQKSNYGNLFLLKSNIAKTYEFQGEYLTAISIYREIIESFLKICTEDDIASIYHHYAHCLCKTGGIKEGVSFYYKSIEIFARIGHYEYLANSISDLGQFVEDYPEIVNHSQLDEEIFSLALNSINNQLFQIPELIEEISSNSNIISHNLIGKIFWMLKAISFSEYAYIFSHWVLDLKEDIQINFSEPNYLVAMLNLGHCAGTVKNWKGNSELEPLFIKSMLQSCLIVNGGPDLKSKTRIFYWLAKWMQFSGIQSDATAENLWNQVWESFEK</sequence>
<dbReference type="EMBL" id="FOFZ01000009">
    <property type="protein sequence ID" value="SER27672.1"/>
    <property type="molecule type" value="Genomic_DNA"/>
</dbReference>